<dbReference type="CDD" id="cd00761">
    <property type="entry name" value="Glyco_tranf_GTA_type"/>
    <property type="match status" value="1"/>
</dbReference>
<dbReference type="PANTHER" id="PTHR43685:SF2">
    <property type="entry name" value="GLYCOSYLTRANSFERASE 2-LIKE DOMAIN-CONTAINING PROTEIN"/>
    <property type="match status" value="1"/>
</dbReference>
<dbReference type="Gene3D" id="3.90.550.10">
    <property type="entry name" value="Spore Coat Polysaccharide Biosynthesis Protein SpsA, Chain A"/>
    <property type="match status" value="1"/>
</dbReference>
<organism evidence="2 3">
    <name type="scientific">Moraxella caviae</name>
    <dbReference type="NCBI Taxonomy" id="34060"/>
    <lineage>
        <taxon>Bacteria</taxon>
        <taxon>Pseudomonadati</taxon>
        <taxon>Pseudomonadota</taxon>
        <taxon>Gammaproteobacteria</taxon>
        <taxon>Moraxellales</taxon>
        <taxon>Moraxellaceae</taxon>
        <taxon>Moraxella</taxon>
    </lineage>
</organism>
<dbReference type="EMBL" id="UGQE01000004">
    <property type="protein sequence ID" value="STZ14899.1"/>
    <property type="molecule type" value="Genomic_DNA"/>
</dbReference>
<accession>A0A378RAY4</accession>
<protein>
    <submittedName>
        <fullName evidence="2">Glycosyl transferase family 2</fullName>
    </submittedName>
</protein>
<keyword evidence="2" id="KW-0808">Transferase</keyword>
<dbReference type="PANTHER" id="PTHR43685">
    <property type="entry name" value="GLYCOSYLTRANSFERASE"/>
    <property type="match status" value="1"/>
</dbReference>
<proteinExistence type="predicted"/>
<dbReference type="SUPFAM" id="SSF53448">
    <property type="entry name" value="Nucleotide-diphospho-sugar transferases"/>
    <property type="match status" value="1"/>
</dbReference>
<dbReference type="GO" id="GO:0016740">
    <property type="term" value="F:transferase activity"/>
    <property type="evidence" value="ECO:0007669"/>
    <property type="project" value="UniProtKB-KW"/>
</dbReference>
<sequence>MAFARNFGALHATSEFIAFLDADDAFEPDALAGVSACFYFRPSLHVVRLRLTPVNLSNRYAAHPEFERAWKHMAMTCGGNIAFRRSFFMACGGFPTDELFREFGGEDGALGIATTRLTQIGTLFDHAGVLHYCRDGMHAERLLDAVLFDKKPANITDEHLAKAEQITERIVARVQAIQLAETQTGVLSLNLISE</sequence>
<evidence type="ECO:0000313" key="2">
    <source>
        <dbReference type="EMBL" id="STZ14899.1"/>
    </source>
</evidence>
<reference evidence="2 3" key="1">
    <citation type="submission" date="2018-06" db="EMBL/GenBank/DDBJ databases">
        <authorList>
            <consortium name="Pathogen Informatics"/>
            <person name="Doyle S."/>
        </authorList>
    </citation>
    <scope>NUCLEOTIDE SEQUENCE [LARGE SCALE GENOMIC DNA]</scope>
    <source>
        <strain evidence="2 3">NCTC10293</strain>
    </source>
</reference>
<gene>
    <name evidence="2" type="ORF">NCTC10293_02504</name>
</gene>
<dbReference type="InterPro" id="IPR029044">
    <property type="entry name" value="Nucleotide-diphossugar_trans"/>
</dbReference>
<evidence type="ECO:0000313" key="3">
    <source>
        <dbReference type="Proteomes" id="UP000255279"/>
    </source>
</evidence>
<dbReference type="InterPro" id="IPR050834">
    <property type="entry name" value="Glycosyltransf_2"/>
</dbReference>
<dbReference type="InterPro" id="IPR001173">
    <property type="entry name" value="Glyco_trans_2-like"/>
</dbReference>
<dbReference type="Proteomes" id="UP000255279">
    <property type="component" value="Unassembled WGS sequence"/>
</dbReference>
<feature type="domain" description="Glycosyltransferase 2-like" evidence="1">
    <location>
        <begin position="4"/>
        <end position="34"/>
    </location>
</feature>
<dbReference type="AlphaFoldDB" id="A0A378RAY4"/>
<name>A0A378RAY4_9GAMM</name>
<evidence type="ECO:0000259" key="1">
    <source>
        <dbReference type="Pfam" id="PF00535"/>
    </source>
</evidence>
<dbReference type="Pfam" id="PF00535">
    <property type="entry name" value="Glycos_transf_2"/>
    <property type="match status" value="1"/>
</dbReference>